<keyword evidence="2" id="KW-1185">Reference proteome</keyword>
<protein>
    <submittedName>
        <fullName evidence="1">Uncharacterized protein</fullName>
    </submittedName>
</protein>
<reference evidence="1" key="1">
    <citation type="submission" date="2021-09" db="EMBL/GenBank/DDBJ databases">
        <authorList>
            <consortium name="AG Swart"/>
            <person name="Singh M."/>
            <person name="Singh A."/>
            <person name="Seah K."/>
            <person name="Emmerich C."/>
        </authorList>
    </citation>
    <scope>NUCLEOTIDE SEQUENCE</scope>
    <source>
        <strain evidence="1">ATCC30299</strain>
    </source>
</reference>
<dbReference type="AlphaFoldDB" id="A0AAU9IHE5"/>
<organism evidence="1 2">
    <name type="scientific">Blepharisma stoltei</name>
    <dbReference type="NCBI Taxonomy" id="1481888"/>
    <lineage>
        <taxon>Eukaryota</taxon>
        <taxon>Sar</taxon>
        <taxon>Alveolata</taxon>
        <taxon>Ciliophora</taxon>
        <taxon>Postciliodesmatophora</taxon>
        <taxon>Heterotrichea</taxon>
        <taxon>Heterotrichida</taxon>
        <taxon>Blepharismidae</taxon>
        <taxon>Blepharisma</taxon>
    </lineage>
</organism>
<gene>
    <name evidence="1" type="ORF">BSTOLATCC_MIC7689</name>
</gene>
<comment type="caution">
    <text evidence="1">The sequence shown here is derived from an EMBL/GenBank/DDBJ whole genome shotgun (WGS) entry which is preliminary data.</text>
</comment>
<sequence length="93" mass="10763">MHNNRLIRRTGAKEWKATLEDAIRRCNLKEITNILETETHRTMEIIQMVVRGLKQLTRQHVSWSIPICTWQLVPCTGWEQVLIAVTAAHTGDT</sequence>
<proteinExistence type="predicted"/>
<evidence type="ECO:0000313" key="2">
    <source>
        <dbReference type="Proteomes" id="UP001162131"/>
    </source>
</evidence>
<dbReference type="Proteomes" id="UP001162131">
    <property type="component" value="Unassembled WGS sequence"/>
</dbReference>
<name>A0AAU9IHE5_9CILI</name>
<evidence type="ECO:0000313" key="1">
    <source>
        <dbReference type="EMBL" id="CAG9312897.1"/>
    </source>
</evidence>
<accession>A0AAU9IHE5</accession>
<dbReference type="EMBL" id="CAJZBQ010000009">
    <property type="protein sequence ID" value="CAG9312897.1"/>
    <property type="molecule type" value="Genomic_DNA"/>
</dbReference>